<dbReference type="HOGENOM" id="CLU_2916149_0_0_9"/>
<evidence type="ECO:0000313" key="3">
    <source>
        <dbReference type="Proteomes" id="UP000007397"/>
    </source>
</evidence>
<gene>
    <name evidence="2" type="ordered locus">HBHAL_4162</name>
</gene>
<sequence>MVKVNGKRLTLLDTFIREIIGKLVLTYLTLGINSVISAAMVAFLTDRRSIHDHLSGKCVDH</sequence>
<proteinExistence type="predicted"/>
<reference evidence="2 3" key="1">
    <citation type="journal article" date="2013" name="Environ. Microbiol.">
        <title>Chloride and organic osmolytes: a hybrid strategy to cope with elevated salinities by the moderately halophilic, chloride-dependent bacterium Halobacillus halophilus.</title>
        <authorList>
            <person name="Saum S.H."/>
            <person name="Pfeiffer F."/>
            <person name="Palm P."/>
            <person name="Rampp M."/>
            <person name="Schuster S.C."/>
            <person name="Muller V."/>
            <person name="Oesterhelt D."/>
        </authorList>
    </citation>
    <scope>NUCLEOTIDE SEQUENCE [LARGE SCALE GENOMIC DNA]</scope>
    <source>
        <strain evidence="3">ATCC 35676 / DSM 2266 / JCM 20832 / KCTC 3685 / LMG 17431 / NBRC 102448 / NCIMB 2269</strain>
    </source>
</reference>
<dbReference type="EMBL" id="HE717023">
    <property type="protein sequence ID" value="CCG46504.1"/>
    <property type="molecule type" value="Genomic_DNA"/>
</dbReference>
<protein>
    <submittedName>
        <fullName evidence="2">Uncharacterized protein</fullName>
    </submittedName>
</protein>
<keyword evidence="1" id="KW-0472">Membrane</keyword>
<evidence type="ECO:0000256" key="1">
    <source>
        <dbReference type="SAM" id="Phobius"/>
    </source>
</evidence>
<name>I0JQT4_HALH3</name>
<dbReference type="GO" id="GO:0016020">
    <property type="term" value="C:membrane"/>
    <property type="evidence" value="ECO:0007669"/>
    <property type="project" value="UniProtKB-SubCell"/>
</dbReference>
<dbReference type="Proteomes" id="UP000007397">
    <property type="component" value="Chromosome"/>
</dbReference>
<keyword evidence="1" id="KW-0812">Transmembrane</keyword>
<accession>I0JQT4</accession>
<evidence type="ECO:0000313" key="2">
    <source>
        <dbReference type="EMBL" id="CCG46504.1"/>
    </source>
</evidence>
<dbReference type="PATRIC" id="fig|866895.3.peg.3196"/>
<dbReference type="KEGG" id="hhd:HBHAL_4162"/>
<dbReference type="AlphaFoldDB" id="I0JQT4"/>
<keyword evidence="1" id="KW-1133">Transmembrane helix</keyword>
<dbReference type="eggNOG" id="COG1714">
    <property type="taxonomic scope" value="Bacteria"/>
</dbReference>
<keyword evidence="3" id="KW-1185">Reference proteome</keyword>
<feature type="transmembrane region" description="Helical" evidence="1">
    <location>
        <begin position="20"/>
        <end position="44"/>
    </location>
</feature>
<organism evidence="2 3">
    <name type="scientific">Halobacillus halophilus (strain ATCC 35676 / DSM 2266 / JCM 20832 / KCTC 3685 / LMG 17431 / NBRC 102448 / NCIMB 2269)</name>
    <name type="common">Sporosarcina halophila</name>
    <dbReference type="NCBI Taxonomy" id="866895"/>
    <lineage>
        <taxon>Bacteria</taxon>
        <taxon>Bacillati</taxon>
        <taxon>Bacillota</taxon>
        <taxon>Bacilli</taxon>
        <taxon>Bacillales</taxon>
        <taxon>Bacillaceae</taxon>
        <taxon>Halobacillus</taxon>
    </lineage>
</organism>